<dbReference type="SUPFAM" id="SSF50475">
    <property type="entry name" value="FMN-binding split barrel"/>
    <property type="match status" value="1"/>
</dbReference>
<dbReference type="Pfam" id="PF12766">
    <property type="entry name" value="Pyridox_oxase_2"/>
    <property type="match status" value="1"/>
</dbReference>
<sequence length="158" mass="18241">MVFRGFLSDFLEAGNNQLNLRDEILVYTCDRDSKKVKELQNNHNAEICWYFPQTREQFRLKSVGTLVLSPENDGTYCTNKEIIRKKVWNFISDSAKEMFIRKQNSNGTGGDLKNLEEGYCNFGIILFNVSCIDHVVLPNVRSIYKNESDGGDWKLITD</sequence>
<dbReference type="GO" id="GO:0010181">
    <property type="term" value="F:FMN binding"/>
    <property type="evidence" value="ECO:0007669"/>
    <property type="project" value="InterPro"/>
</dbReference>
<keyword evidence="3" id="KW-1185">Reference proteome</keyword>
<evidence type="ECO:0000313" key="3">
    <source>
        <dbReference type="Proteomes" id="UP001211065"/>
    </source>
</evidence>
<dbReference type="InterPro" id="IPR012349">
    <property type="entry name" value="Split_barrel_FMN-bd"/>
</dbReference>
<name>A0AAD5UAS7_9FUNG</name>
<dbReference type="InterPro" id="IPR024624">
    <property type="entry name" value="Pyridox_Oxase_Alr4036_FMN-bd"/>
</dbReference>
<feature type="domain" description="Pyridoxamine 5'-phosphate oxidase Alr4036 family FMN-binding" evidence="1">
    <location>
        <begin position="1"/>
        <end position="61"/>
    </location>
</feature>
<dbReference type="Gene3D" id="2.30.110.10">
    <property type="entry name" value="Electron Transport, Fmn-binding Protein, Chain A"/>
    <property type="match status" value="1"/>
</dbReference>
<dbReference type="Proteomes" id="UP001211065">
    <property type="component" value="Unassembled WGS sequence"/>
</dbReference>
<dbReference type="PANTHER" id="PTHR28243:SF1">
    <property type="entry name" value="PYRIDOXAMINE 5'-PHOSPHATE OXIDASE ALR4036 FAMILY FMN-BINDING DOMAIN-CONTAINING PROTEIN"/>
    <property type="match status" value="1"/>
</dbReference>
<dbReference type="PANTHER" id="PTHR28243">
    <property type="entry name" value="AGL049CP"/>
    <property type="match status" value="1"/>
</dbReference>
<proteinExistence type="predicted"/>
<dbReference type="EMBL" id="JADGJW010000011">
    <property type="protein sequence ID" value="KAJ3227754.1"/>
    <property type="molecule type" value="Genomic_DNA"/>
</dbReference>
<gene>
    <name evidence="2" type="ORF">HK099_000427</name>
</gene>
<evidence type="ECO:0000313" key="2">
    <source>
        <dbReference type="EMBL" id="KAJ3227754.1"/>
    </source>
</evidence>
<organism evidence="2 3">
    <name type="scientific">Clydaea vesicula</name>
    <dbReference type="NCBI Taxonomy" id="447962"/>
    <lineage>
        <taxon>Eukaryota</taxon>
        <taxon>Fungi</taxon>
        <taxon>Fungi incertae sedis</taxon>
        <taxon>Chytridiomycota</taxon>
        <taxon>Chytridiomycota incertae sedis</taxon>
        <taxon>Chytridiomycetes</taxon>
        <taxon>Lobulomycetales</taxon>
        <taxon>Lobulomycetaceae</taxon>
        <taxon>Clydaea</taxon>
    </lineage>
</organism>
<reference evidence="2" key="1">
    <citation type="submission" date="2020-05" db="EMBL/GenBank/DDBJ databases">
        <title>Phylogenomic resolution of chytrid fungi.</title>
        <authorList>
            <person name="Stajich J.E."/>
            <person name="Amses K."/>
            <person name="Simmons R."/>
            <person name="Seto K."/>
            <person name="Myers J."/>
            <person name="Bonds A."/>
            <person name="Quandt C.A."/>
            <person name="Barry K."/>
            <person name="Liu P."/>
            <person name="Grigoriev I."/>
            <person name="Longcore J.E."/>
            <person name="James T.Y."/>
        </authorList>
    </citation>
    <scope>NUCLEOTIDE SEQUENCE</scope>
    <source>
        <strain evidence="2">JEL0476</strain>
    </source>
</reference>
<evidence type="ECO:0000259" key="1">
    <source>
        <dbReference type="Pfam" id="PF12766"/>
    </source>
</evidence>
<comment type="caution">
    <text evidence="2">The sequence shown here is derived from an EMBL/GenBank/DDBJ whole genome shotgun (WGS) entry which is preliminary data.</text>
</comment>
<accession>A0AAD5UAS7</accession>
<dbReference type="AlphaFoldDB" id="A0AAD5UAS7"/>
<protein>
    <recommendedName>
        <fullName evidence="1">Pyridoxamine 5'-phosphate oxidase Alr4036 family FMN-binding domain-containing protein</fullName>
    </recommendedName>
</protein>